<keyword evidence="4" id="KW-1185">Reference proteome</keyword>
<feature type="domain" description="Histidine kinase/HSP90-like ATPase" evidence="2">
    <location>
        <begin position="20"/>
        <end position="130"/>
    </location>
</feature>
<dbReference type="EMBL" id="BAAAPF010000129">
    <property type="protein sequence ID" value="GAA2130240.1"/>
    <property type="molecule type" value="Genomic_DNA"/>
</dbReference>
<keyword evidence="1" id="KW-0808">Transferase</keyword>
<keyword evidence="1" id="KW-0723">Serine/threonine-protein kinase</keyword>
<dbReference type="PANTHER" id="PTHR35526:SF3">
    <property type="entry name" value="ANTI-SIGMA-F FACTOR RSBW"/>
    <property type="match status" value="1"/>
</dbReference>
<keyword evidence="1" id="KW-0418">Kinase</keyword>
<dbReference type="Proteomes" id="UP001500443">
    <property type="component" value="Unassembled WGS sequence"/>
</dbReference>
<dbReference type="Gene3D" id="3.30.565.10">
    <property type="entry name" value="Histidine kinase-like ATPase, C-terminal domain"/>
    <property type="match status" value="1"/>
</dbReference>
<comment type="caution">
    <text evidence="3">The sequence shown here is derived from an EMBL/GenBank/DDBJ whole genome shotgun (WGS) entry which is preliminary data.</text>
</comment>
<name>A0ABN2YNW5_9ACTN</name>
<reference evidence="3 4" key="1">
    <citation type="journal article" date="2019" name="Int. J. Syst. Evol. Microbiol.">
        <title>The Global Catalogue of Microorganisms (GCM) 10K type strain sequencing project: providing services to taxonomists for standard genome sequencing and annotation.</title>
        <authorList>
            <consortium name="The Broad Institute Genomics Platform"/>
            <consortium name="The Broad Institute Genome Sequencing Center for Infectious Disease"/>
            <person name="Wu L."/>
            <person name="Ma J."/>
        </authorList>
    </citation>
    <scope>NUCLEOTIDE SEQUENCE [LARGE SCALE GENOMIC DNA]</scope>
    <source>
        <strain evidence="3 4">JCM 15481</strain>
    </source>
</reference>
<dbReference type="PANTHER" id="PTHR35526">
    <property type="entry name" value="ANTI-SIGMA-F FACTOR RSBW-RELATED"/>
    <property type="match status" value="1"/>
</dbReference>
<dbReference type="CDD" id="cd16936">
    <property type="entry name" value="HATPase_RsbW-like"/>
    <property type="match status" value="1"/>
</dbReference>
<evidence type="ECO:0000259" key="2">
    <source>
        <dbReference type="Pfam" id="PF13581"/>
    </source>
</evidence>
<dbReference type="InterPro" id="IPR050267">
    <property type="entry name" value="Anti-sigma-factor_SerPK"/>
</dbReference>
<dbReference type="InterPro" id="IPR036890">
    <property type="entry name" value="HATPase_C_sf"/>
</dbReference>
<keyword evidence="3" id="KW-0067">ATP-binding</keyword>
<sequence length="147" mass="15804">MTTSEDQGRARVHKQQFVRRATSVARARSFVANLLAAITDDGLAADIRLCVSELATNALRYGPRGRDFLVRVATHDNVVRIEVHDASDSAPRVCAPTRNDDHGRGLLVVAALADGWGVSGRTGSGKVVWAEFKVNATTLTARSRPPA</sequence>
<accession>A0ABN2YNW5</accession>
<gene>
    <name evidence="3" type="ORF">GCM10009802_38190</name>
</gene>
<organism evidence="3 4">
    <name type="scientific">Streptomyces synnematoformans</name>
    <dbReference type="NCBI Taxonomy" id="415721"/>
    <lineage>
        <taxon>Bacteria</taxon>
        <taxon>Bacillati</taxon>
        <taxon>Actinomycetota</taxon>
        <taxon>Actinomycetes</taxon>
        <taxon>Kitasatosporales</taxon>
        <taxon>Streptomycetaceae</taxon>
        <taxon>Streptomyces</taxon>
    </lineage>
</organism>
<dbReference type="InterPro" id="IPR003594">
    <property type="entry name" value="HATPase_dom"/>
</dbReference>
<dbReference type="Pfam" id="PF13581">
    <property type="entry name" value="HATPase_c_2"/>
    <property type="match status" value="1"/>
</dbReference>
<evidence type="ECO:0000313" key="3">
    <source>
        <dbReference type="EMBL" id="GAA2130240.1"/>
    </source>
</evidence>
<evidence type="ECO:0000313" key="4">
    <source>
        <dbReference type="Proteomes" id="UP001500443"/>
    </source>
</evidence>
<dbReference type="RefSeq" id="WP_344291214.1">
    <property type="nucleotide sequence ID" value="NZ_BAAAPF010000129.1"/>
</dbReference>
<keyword evidence="3" id="KW-0547">Nucleotide-binding</keyword>
<protein>
    <submittedName>
        <fullName evidence="3">ATP-binding protein</fullName>
    </submittedName>
</protein>
<dbReference type="SUPFAM" id="SSF55874">
    <property type="entry name" value="ATPase domain of HSP90 chaperone/DNA topoisomerase II/histidine kinase"/>
    <property type="match status" value="1"/>
</dbReference>
<dbReference type="GO" id="GO:0005524">
    <property type="term" value="F:ATP binding"/>
    <property type="evidence" value="ECO:0007669"/>
    <property type="project" value="UniProtKB-KW"/>
</dbReference>
<evidence type="ECO:0000256" key="1">
    <source>
        <dbReference type="ARBA" id="ARBA00022527"/>
    </source>
</evidence>
<proteinExistence type="predicted"/>